<gene>
    <name evidence="5" type="ORF">AAK873_02435</name>
</gene>
<reference evidence="5 6" key="1">
    <citation type="submission" date="2024-03" db="EMBL/GenBank/DDBJ databases">
        <title>Mouse gut bacterial collection (mGBC) of GemPharmatech.</title>
        <authorList>
            <person name="He Y."/>
            <person name="Dong L."/>
            <person name="Wu D."/>
            <person name="Gao X."/>
            <person name="Lin Z."/>
        </authorList>
    </citation>
    <scope>NUCLEOTIDE SEQUENCE [LARGE SCALE GENOMIC DNA]</scope>
    <source>
        <strain evidence="5 6">54-13</strain>
    </source>
</reference>
<feature type="domain" description="HTH cro/C1-type" evidence="4">
    <location>
        <begin position="14"/>
        <end position="68"/>
    </location>
</feature>
<dbReference type="PANTHER" id="PTHR40661:SF1">
    <property type="entry name" value="HTH CRO_C1-TYPE DOMAIN-CONTAINING PROTEIN"/>
    <property type="match status" value="1"/>
</dbReference>
<dbReference type="InterPro" id="IPR010982">
    <property type="entry name" value="Lambda_DNA-bd_dom_sf"/>
</dbReference>
<evidence type="ECO:0000256" key="1">
    <source>
        <dbReference type="ARBA" id="ARBA00023015"/>
    </source>
</evidence>
<evidence type="ECO:0000313" key="5">
    <source>
        <dbReference type="EMBL" id="MEY8244474.1"/>
    </source>
</evidence>
<dbReference type="PROSITE" id="PS50943">
    <property type="entry name" value="HTH_CROC1"/>
    <property type="match status" value="1"/>
</dbReference>
<evidence type="ECO:0000259" key="4">
    <source>
        <dbReference type="PROSITE" id="PS50943"/>
    </source>
</evidence>
<sequence>METSHSQDAIVGRIRHIMQLQHLSQSQLAKTIGIDASNVSKYLSGRLPVSEALLNRIVVNLNISKDWLRDGKGLPFDKVSRAMSVSSGEVAVSCINEGIPVYDIDVAAGCTEMTRAFTEENVIGRLNFPNLNPEWIVVRAKGDSMMPKINNGGYVAFLPQSDLQNILWGQIYVVVMENRRVVKYVRRHQEDPSKVVLRSENRNYDDMDVAINDICALYVVERIINIQDCV</sequence>
<organism evidence="5 6">
    <name type="scientific">Heminiphilus faecis</name>
    <dbReference type="NCBI Taxonomy" id="2601703"/>
    <lineage>
        <taxon>Bacteria</taxon>
        <taxon>Pseudomonadati</taxon>
        <taxon>Bacteroidota</taxon>
        <taxon>Bacteroidia</taxon>
        <taxon>Bacteroidales</taxon>
        <taxon>Muribaculaceae</taxon>
        <taxon>Heminiphilus</taxon>
    </lineage>
</organism>
<dbReference type="InterPro" id="IPR015927">
    <property type="entry name" value="Peptidase_S24_S26A/B/C"/>
</dbReference>
<dbReference type="CDD" id="cd06529">
    <property type="entry name" value="S24_LexA-like"/>
    <property type="match status" value="1"/>
</dbReference>
<keyword evidence="6" id="KW-1185">Reference proteome</keyword>
<dbReference type="RefSeq" id="WP_369863178.1">
    <property type="nucleotide sequence ID" value="NZ_JBCLPP010000005.1"/>
</dbReference>
<evidence type="ECO:0000313" key="6">
    <source>
        <dbReference type="Proteomes" id="UP001565200"/>
    </source>
</evidence>
<comment type="caution">
    <text evidence="5">The sequence shown here is derived from an EMBL/GenBank/DDBJ whole genome shotgun (WGS) entry which is preliminary data.</text>
</comment>
<dbReference type="Proteomes" id="UP001565200">
    <property type="component" value="Unassembled WGS sequence"/>
</dbReference>
<dbReference type="SUPFAM" id="SSF47413">
    <property type="entry name" value="lambda repressor-like DNA-binding domains"/>
    <property type="match status" value="1"/>
</dbReference>
<dbReference type="Pfam" id="PF01381">
    <property type="entry name" value="HTH_3"/>
    <property type="match status" value="1"/>
</dbReference>
<dbReference type="InterPro" id="IPR039418">
    <property type="entry name" value="LexA-like"/>
</dbReference>
<accession>A0ABV4CSU8</accession>
<keyword evidence="1" id="KW-0805">Transcription regulation</keyword>
<dbReference type="InterPro" id="IPR001387">
    <property type="entry name" value="Cro/C1-type_HTH"/>
</dbReference>
<dbReference type="Gene3D" id="2.10.109.10">
    <property type="entry name" value="Umud Fragment, subunit A"/>
    <property type="match status" value="1"/>
</dbReference>
<dbReference type="SUPFAM" id="SSF51306">
    <property type="entry name" value="LexA/Signal peptidase"/>
    <property type="match status" value="1"/>
</dbReference>
<keyword evidence="2" id="KW-0238">DNA-binding</keyword>
<evidence type="ECO:0000256" key="2">
    <source>
        <dbReference type="ARBA" id="ARBA00023125"/>
    </source>
</evidence>
<evidence type="ECO:0000256" key="3">
    <source>
        <dbReference type="ARBA" id="ARBA00023163"/>
    </source>
</evidence>
<dbReference type="Pfam" id="PF00717">
    <property type="entry name" value="Peptidase_S24"/>
    <property type="match status" value="1"/>
</dbReference>
<dbReference type="EMBL" id="JBCLPP010000005">
    <property type="protein sequence ID" value="MEY8244474.1"/>
    <property type="molecule type" value="Genomic_DNA"/>
</dbReference>
<dbReference type="SMART" id="SM00530">
    <property type="entry name" value="HTH_XRE"/>
    <property type="match status" value="1"/>
</dbReference>
<keyword evidence="3" id="KW-0804">Transcription</keyword>
<dbReference type="CDD" id="cd00093">
    <property type="entry name" value="HTH_XRE"/>
    <property type="match status" value="1"/>
</dbReference>
<proteinExistence type="predicted"/>
<dbReference type="Gene3D" id="1.10.260.40">
    <property type="entry name" value="lambda repressor-like DNA-binding domains"/>
    <property type="match status" value="1"/>
</dbReference>
<protein>
    <submittedName>
        <fullName evidence="5">XRE family transcriptional regulator</fullName>
    </submittedName>
</protein>
<dbReference type="PANTHER" id="PTHR40661">
    <property type="match status" value="1"/>
</dbReference>
<name>A0ABV4CSU8_9BACT</name>
<dbReference type="InterPro" id="IPR036286">
    <property type="entry name" value="LexA/Signal_pep-like_sf"/>
</dbReference>